<dbReference type="Proteomes" id="UP000772434">
    <property type="component" value="Unassembled WGS sequence"/>
</dbReference>
<organism evidence="2 3">
    <name type="scientific">Rhodocollybia butyracea</name>
    <dbReference type="NCBI Taxonomy" id="206335"/>
    <lineage>
        <taxon>Eukaryota</taxon>
        <taxon>Fungi</taxon>
        <taxon>Dikarya</taxon>
        <taxon>Basidiomycota</taxon>
        <taxon>Agaricomycotina</taxon>
        <taxon>Agaricomycetes</taxon>
        <taxon>Agaricomycetidae</taxon>
        <taxon>Agaricales</taxon>
        <taxon>Marasmiineae</taxon>
        <taxon>Omphalotaceae</taxon>
        <taxon>Rhodocollybia</taxon>
    </lineage>
</organism>
<sequence>PYEVTLKPLSLQWKTLSRRFISRTYGGSETMTSPTISQKNRDKHGRESWIFWNMNNHPNALCEPRKPGVWYNSNFMAEVFSGAQHCFARISSDKWLYVWDYTMHLTEPLTQWEWLKQDPKFHRSWVRVVQKKNWGGRVRAAIHLRNILGRELTKEKVYPENEGGKFDD</sequence>
<reference evidence="2" key="1">
    <citation type="submission" date="2020-11" db="EMBL/GenBank/DDBJ databases">
        <authorList>
            <consortium name="DOE Joint Genome Institute"/>
            <person name="Ahrendt S."/>
            <person name="Riley R."/>
            <person name="Andreopoulos W."/>
            <person name="Labutti K."/>
            <person name="Pangilinan J."/>
            <person name="Ruiz-Duenas F.J."/>
            <person name="Barrasa J.M."/>
            <person name="Sanchez-Garcia M."/>
            <person name="Camarero S."/>
            <person name="Miyauchi S."/>
            <person name="Serrano A."/>
            <person name="Linde D."/>
            <person name="Babiker R."/>
            <person name="Drula E."/>
            <person name="Ayuso-Fernandez I."/>
            <person name="Pacheco R."/>
            <person name="Padilla G."/>
            <person name="Ferreira P."/>
            <person name="Barriuso J."/>
            <person name="Kellner H."/>
            <person name="Castanera R."/>
            <person name="Alfaro M."/>
            <person name="Ramirez L."/>
            <person name="Pisabarro A.G."/>
            <person name="Kuo A."/>
            <person name="Tritt A."/>
            <person name="Lipzen A."/>
            <person name="He G."/>
            <person name="Yan M."/>
            <person name="Ng V."/>
            <person name="Cullen D."/>
            <person name="Martin F."/>
            <person name="Rosso M.-N."/>
            <person name="Henrissat B."/>
            <person name="Hibbett D."/>
            <person name="Martinez A.T."/>
            <person name="Grigoriev I.V."/>
        </authorList>
    </citation>
    <scope>NUCLEOTIDE SEQUENCE</scope>
    <source>
        <strain evidence="2">AH 40177</strain>
    </source>
</reference>
<keyword evidence="3" id="KW-1185">Reference proteome</keyword>
<feature type="domain" description="DUF6697" evidence="1">
    <location>
        <begin position="15"/>
        <end position="158"/>
    </location>
</feature>
<evidence type="ECO:0000313" key="3">
    <source>
        <dbReference type="Proteomes" id="UP000772434"/>
    </source>
</evidence>
<proteinExistence type="predicted"/>
<comment type="caution">
    <text evidence="2">The sequence shown here is derived from an EMBL/GenBank/DDBJ whole genome shotgun (WGS) entry which is preliminary data.</text>
</comment>
<evidence type="ECO:0000259" key="1">
    <source>
        <dbReference type="Pfam" id="PF20411"/>
    </source>
</evidence>
<dbReference type="EMBL" id="JADNRY010000156">
    <property type="protein sequence ID" value="KAF9062988.1"/>
    <property type="molecule type" value="Genomic_DNA"/>
</dbReference>
<dbReference type="InterPro" id="IPR046520">
    <property type="entry name" value="DUF6697"/>
</dbReference>
<dbReference type="AlphaFoldDB" id="A0A9P5U2U0"/>
<dbReference type="Pfam" id="PF20411">
    <property type="entry name" value="DUF6697"/>
    <property type="match status" value="1"/>
</dbReference>
<gene>
    <name evidence="2" type="ORF">BDP27DRAFT_1232815</name>
</gene>
<name>A0A9P5U2U0_9AGAR</name>
<feature type="non-terminal residue" evidence="2">
    <location>
        <position position="1"/>
    </location>
</feature>
<evidence type="ECO:0000313" key="2">
    <source>
        <dbReference type="EMBL" id="KAF9062988.1"/>
    </source>
</evidence>
<dbReference type="OrthoDB" id="3176940at2759"/>
<protein>
    <recommendedName>
        <fullName evidence="1">DUF6697 domain-containing protein</fullName>
    </recommendedName>
</protein>
<accession>A0A9P5U2U0</accession>